<accession>A0A8C1JYZ8</accession>
<dbReference type="FunFam" id="3.30.420.10:FF:000063">
    <property type="entry name" value="Retrovirus-related Pol polyprotein from transposon 297-like Protein"/>
    <property type="match status" value="1"/>
</dbReference>
<dbReference type="Gene3D" id="3.30.420.10">
    <property type="entry name" value="Ribonuclease H-like superfamily/Ribonuclease H"/>
    <property type="match status" value="1"/>
</dbReference>
<protein>
    <recommendedName>
        <fullName evidence="1">Gypsy retrotransposon integrase-like protein 1</fullName>
    </recommendedName>
</protein>
<dbReference type="Proteomes" id="UP000694427">
    <property type="component" value="Unplaced"/>
</dbReference>
<feature type="region of interest" description="Disordered" evidence="2">
    <location>
        <begin position="460"/>
        <end position="484"/>
    </location>
</feature>
<proteinExistence type="predicted"/>
<dbReference type="InterPro" id="IPR001584">
    <property type="entry name" value="Integrase_cat-core"/>
</dbReference>
<evidence type="ECO:0000313" key="4">
    <source>
        <dbReference type="Ensembl" id="ENSCCRP00010039603.1"/>
    </source>
</evidence>
<dbReference type="InterPro" id="IPR041588">
    <property type="entry name" value="Integrase_H2C2"/>
</dbReference>
<name>A0A8C1JYZ8_CYPCA</name>
<evidence type="ECO:0000256" key="2">
    <source>
        <dbReference type="SAM" id="MobiDB-lite"/>
    </source>
</evidence>
<reference evidence="4" key="1">
    <citation type="submission" date="2025-08" db="UniProtKB">
        <authorList>
            <consortium name="Ensembl"/>
        </authorList>
    </citation>
    <scope>IDENTIFICATION</scope>
</reference>
<dbReference type="InterPro" id="IPR012337">
    <property type="entry name" value="RNaseH-like_sf"/>
</dbReference>
<dbReference type="FunFam" id="1.10.340.70:FF:000003">
    <property type="entry name" value="Protein CBG25708"/>
    <property type="match status" value="1"/>
</dbReference>
<evidence type="ECO:0000313" key="5">
    <source>
        <dbReference type="Proteomes" id="UP000694427"/>
    </source>
</evidence>
<feature type="domain" description="Integrase catalytic" evidence="3">
    <location>
        <begin position="183"/>
        <end position="352"/>
    </location>
</feature>
<dbReference type="Gene3D" id="1.10.340.70">
    <property type="match status" value="1"/>
</dbReference>
<dbReference type="GO" id="GO:0015074">
    <property type="term" value="P:DNA integration"/>
    <property type="evidence" value="ECO:0007669"/>
    <property type="project" value="InterPro"/>
</dbReference>
<dbReference type="SUPFAM" id="SSF53098">
    <property type="entry name" value="Ribonuclease H-like"/>
    <property type="match status" value="1"/>
</dbReference>
<dbReference type="Pfam" id="PF00665">
    <property type="entry name" value="rve"/>
    <property type="match status" value="1"/>
</dbReference>
<organism evidence="4 5">
    <name type="scientific">Cyprinus carpio</name>
    <name type="common">Common carp</name>
    <dbReference type="NCBI Taxonomy" id="7962"/>
    <lineage>
        <taxon>Eukaryota</taxon>
        <taxon>Metazoa</taxon>
        <taxon>Chordata</taxon>
        <taxon>Craniata</taxon>
        <taxon>Vertebrata</taxon>
        <taxon>Euteleostomi</taxon>
        <taxon>Actinopterygii</taxon>
        <taxon>Neopterygii</taxon>
        <taxon>Teleostei</taxon>
        <taxon>Ostariophysi</taxon>
        <taxon>Cypriniformes</taxon>
        <taxon>Cyprinidae</taxon>
        <taxon>Cyprininae</taxon>
        <taxon>Cyprinus</taxon>
    </lineage>
</organism>
<dbReference type="AlphaFoldDB" id="A0A8C1JYZ8"/>
<feature type="compositionally biased region" description="Basic and acidic residues" evidence="2">
    <location>
        <begin position="470"/>
        <end position="480"/>
    </location>
</feature>
<evidence type="ECO:0000259" key="3">
    <source>
        <dbReference type="PROSITE" id="PS50994"/>
    </source>
</evidence>
<keyword evidence="5" id="KW-1185">Reference proteome</keyword>
<dbReference type="InterPro" id="IPR036397">
    <property type="entry name" value="RNaseH_sf"/>
</dbReference>
<dbReference type="GO" id="GO:0003676">
    <property type="term" value="F:nucleic acid binding"/>
    <property type="evidence" value="ECO:0007669"/>
    <property type="project" value="InterPro"/>
</dbReference>
<dbReference type="PANTHER" id="PTHR37984">
    <property type="entry name" value="PROTEIN CBG26694"/>
    <property type="match status" value="1"/>
</dbReference>
<dbReference type="PANTHER" id="PTHR37984:SF8">
    <property type="entry name" value="CCHC-TYPE DOMAIN-CONTAINING PROTEIN"/>
    <property type="match status" value="1"/>
</dbReference>
<dbReference type="InterPro" id="IPR050951">
    <property type="entry name" value="Retrovirus_Pol_polyprotein"/>
</dbReference>
<evidence type="ECO:0000256" key="1">
    <source>
        <dbReference type="ARBA" id="ARBA00039658"/>
    </source>
</evidence>
<reference evidence="4" key="2">
    <citation type="submission" date="2025-09" db="UniProtKB">
        <authorList>
            <consortium name="Ensembl"/>
        </authorList>
    </citation>
    <scope>IDENTIFICATION</scope>
</reference>
<dbReference type="PROSITE" id="PS50994">
    <property type="entry name" value="INTEGRASE"/>
    <property type="match status" value="1"/>
</dbReference>
<dbReference type="Ensembl" id="ENSCCRT00010043501.1">
    <property type="protein sequence ID" value="ENSCCRP00010039603.1"/>
    <property type="gene ID" value="ENSCCRG00010016925.1"/>
</dbReference>
<dbReference type="Pfam" id="PF17921">
    <property type="entry name" value="Integrase_H2C2"/>
    <property type="match status" value="1"/>
</dbReference>
<sequence length="504" mass="57890">MMLRLQKYNFTITYKKGKHMFLADTLSRSPRDSPDEHTDDGADFEVMSVQHISSSRLKELQTHTAQDPVLQRLWSIIKSGWPCSQSKLPAEIREYFPFRDELTVDEDILMKGQRTVIPESLRSEYITIIHRGHPGLDATKRRARGIVFWPSLTKDIEKEVLSCSVCNSMKPHPQKEPLHLHHIPDLPWSSVATDIFEWNGQYYLVLVDLYSGWFEIDLLRDLSSSTVITKLKRHFSVHGSPHKVFSDNGTQFTSQQFKEFVAAWDFTHTTSTPEYPQANGLAERAVRSAKHLMEKSKRDGSDVFQNLLNLRNVPRDQTLCSPAERLMSRQTRTSLPISKSILVPASKNNVAVKNQISKKRHCQKTYYDKSSRTLRPLLQGEVVRLATSKGHDRIGLVKQLCDEPRSYLVEVEGREYRRNRKHILPVAEPPPQKLDHSEMSLPFVQTPSAESKHKFFTPNEVKEQCTPQGTEKKPLNEHSTKVLSTAPYVTRAGRICKPNPKYLE</sequence>